<evidence type="ECO:0000256" key="1">
    <source>
        <dbReference type="ARBA" id="ARBA00022679"/>
    </source>
</evidence>
<dbReference type="PANTHER" id="PTHR43877">
    <property type="entry name" value="AMINOALKYLPHOSPHONATE N-ACETYLTRANSFERASE-RELATED-RELATED"/>
    <property type="match status" value="1"/>
</dbReference>
<dbReference type="Gene3D" id="3.40.630.30">
    <property type="match status" value="1"/>
</dbReference>
<dbReference type="Pfam" id="PF00583">
    <property type="entry name" value="Acetyltransf_1"/>
    <property type="match status" value="1"/>
</dbReference>
<dbReference type="InterPro" id="IPR050832">
    <property type="entry name" value="Bact_Acetyltransf"/>
</dbReference>
<dbReference type="RefSeq" id="WP_092741745.1">
    <property type="nucleotide sequence ID" value="NZ_FNOV01000010.1"/>
</dbReference>
<dbReference type="AlphaFoldDB" id="A0A1H3L865"/>
<proteinExistence type="predicted"/>
<dbReference type="InterPro" id="IPR000182">
    <property type="entry name" value="GNAT_dom"/>
</dbReference>
<dbReference type="InterPro" id="IPR016181">
    <property type="entry name" value="Acyl_CoA_acyltransferase"/>
</dbReference>
<name>A0A1H3L865_9BACT</name>
<gene>
    <name evidence="4" type="ORF">SAMN04488069_110147</name>
</gene>
<feature type="domain" description="N-acetyltransferase" evidence="3">
    <location>
        <begin position="3"/>
        <end position="150"/>
    </location>
</feature>
<dbReference type="STRING" id="651662.SAMN04488069_110147"/>
<sequence length="150" mass="16366">MPLTLRPVAPADLPTLLPLMADFYQHFGYAHNPAAQQALVAKFVAHPEWGTLYLLDDDGRAMGYVALTYGFTFERGGRYALVDELYVTGAARSQGVGHAALLLLQQLARAAGLVALYLQTESYNASAQRLYESVGFVDDGRRNLAWLSGS</sequence>
<dbReference type="SUPFAM" id="SSF55729">
    <property type="entry name" value="Acyl-CoA N-acyltransferases (Nat)"/>
    <property type="match status" value="1"/>
</dbReference>
<dbReference type="PROSITE" id="PS51186">
    <property type="entry name" value="GNAT"/>
    <property type="match status" value="1"/>
</dbReference>
<accession>A0A1H3L865</accession>
<evidence type="ECO:0000313" key="5">
    <source>
        <dbReference type="Proteomes" id="UP000199249"/>
    </source>
</evidence>
<organism evidence="4 5">
    <name type="scientific">Hymenobacter psychrophilus</name>
    <dbReference type="NCBI Taxonomy" id="651662"/>
    <lineage>
        <taxon>Bacteria</taxon>
        <taxon>Pseudomonadati</taxon>
        <taxon>Bacteroidota</taxon>
        <taxon>Cytophagia</taxon>
        <taxon>Cytophagales</taxon>
        <taxon>Hymenobacteraceae</taxon>
        <taxon>Hymenobacter</taxon>
    </lineage>
</organism>
<dbReference type="OrthoDB" id="9805924at2"/>
<protein>
    <submittedName>
        <fullName evidence="4">Protein N-acetyltransferase, RimJ/RimL family</fullName>
    </submittedName>
</protein>
<keyword evidence="2" id="KW-0012">Acyltransferase</keyword>
<evidence type="ECO:0000256" key="2">
    <source>
        <dbReference type="ARBA" id="ARBA00023315"/>
    </source>
</evidence>
<dbReference type="Proteomes" id="UP000199249">
    <property type="component" value="Unassembled WGS sequence"/>
</dbReference>
<reference evidence="5" key="1">
    <citation type="submission" date="2016-10" db="EMBL/GenBank/DDBJ databases">
        <authorList>
            <person name="Varghese N."/>
            <person name="Submissions S."/>
        </authorList>
    </citation>
    <scope>NUCLEOTIDE SEQUENCE [LARGE SCALE GENOMIC DNA]</scope>
    <source>
        <strain evidence="5">CGMCC 1.8975</strain>
    </source>
</reference>
<dbReference type="GO" id="GO:0016747">
    <property type="term" value="F:acyltransferase activity, transferring groups other than amino-acyl groups"/>
    <property type="evidence" value="ECO:0007669"/>
    <property type="project" value="InterPro"/>
</dbReference>
<keyword evidence="5" id="KW-1185">Reference proteome</keyword>
<evidence type="ECO:0000259" key="3">
    <source>
        <dbReference type="PROSITE" id="PS51186"/>
    </source>
</evidence>
<evidence type="ECO:0000313" key="4">
    <source>
        <dbReference type="EMBL" id="SDY60581.1"/>
    </source>
</evidence>
<keyword evidence="1 4" id="KW-0808">Transferase</keyword>
<dbReference type="PANTHER" id="PTHR43877:SF2">
    <property type="entry name" value="AMINOALKYLPHOSPHONATE N-ACETYLTRANSFERASE-RELATED"/>
    <property type="match status" value="1"/>
</dbReference>
<dbReference type="EMBL" id="FNOV01000010">
    <property type="protein sequence ID" value="SDY60581.1"/>
    <property type="molecule type" value="Genomic_DNA"/>
</dbReference>